<proteinExistence type="predicted"/>
<keyword evidence="2" id="KW-1185">Reference proteome</keyword>
<evidence type="ECO:0000313" key="1">
    <source>
        <dbReference type="EMBL" id="KAJ9087520.1"/>
    </source>
</evidence>
<organism evidence="1 2">
    <name type="scientific">Entomophthora muscae</name>
    <dbReference type="NCBI Taxonomy" id="34485"/>
    <lineage>
        <taxon>Eukaryota</taxon>
        <taxon>Fungi</taxon>
        <taxon>Fungi incertae sedis</taxon>
        <taxon>Zoopagomycota</taxon>
        <taxon>Entomophthoromycotina</taxon>
        <taxon>Entomophthoromycetes</taxon>
        <taxon>Entomophthorales</taxon>
        <taxon>Entomophthoraceae</taxon>
        <taxon>Entomophthora</taxon>
    </lineage>
</organism>
<comment type="caution">
    <text evidence="1">The sequence shown here is derived from an EMBL/GenBank/DDBJ whole genome shotgun (WGS) entry which is preliminary data.</text>
</comment>
<gene>
    <name evidence="1" type="ORF">DSO57_1032545</name>
</gene>
<protein>
    <submittedName>
        <fullName evidence="1">Uncharacterized protein</fullName>
    </submittedName>
</protein>
<dbReference type="EMBL" id="QTSX02000245">
    <property type="protein sequence ID" value="KAJ9087520.1"/>
    <property type="molecule type" value="Genomic_DNA"/>
</dbReference>
<accession>A0ACC2UK92</accession>
<sequence length="241" mass="27128">MVFSGTTPPLFKEEGCCPGNQVELQIKCTTLIANLIQDVDGVVHNYETLEMDLQEMSKLAKSMDNYFSQLIVEVQEFSLKISGVCATAALWALYSPPKSEAKSISKIHVLKSNSQNSSNGSSNAGVDPNYKPSFKQVFDPKTSTIAAFHIIYETVMYQEPDELKKEHILNCIHPTCQETVVPELVNITTWAQIKETLIKKVYWGFVLGSQKGRIYTHFFKEQENSFSFCQLLLYEGPTANH</sequence>
<name>A0ACC2UK92_9FUNG</name>
<reference evidence="1" key="1">
    <citation type="submission" date="2022-04" db="EMBL/GenBank/DDBJ databases">
        <title>Genome of the entomopathogenic fungus Entomophthora muscae.</title>
        <authorList>
            <person name="Elya C."/>
            <person name="Lovett B.R."/>
            <person name="Lee E."/>
            <person name="Macias A.M."/>
            <person name="Hajek A.E."/>
            <person name="De Bivort B.L."/>
            <person name="Kasson M.T."/>
            <person name="De Fine Licht H.H."/>
            <person name="Stajich J.E."/>
        </authorList>
    </citation>
    <scope>NUCLEOTIDE SEQUENCE</scope>
    <source>
        <strain evidence="1">Berkeley</strain>
    </source>
</reference>
<dbReference type="Proteomes" id="UP001165960">
    <property type="component" value="Unassembled WGS sequence"/>
</dbReference>
<evidence type="ECO:0000313" key="2">
    <source>
        <dbReference type="Proteomes" id="UP001165960"/>
    </source>
</evidence>